<protein>
    <recommendedName>
        <fullName evidence="4">Copper transporter</fullName>
    </recommendedName>
</protein>
<proteinExistence type="predicted"/>
<evidence type="ECO:0000313" key="2">
    <source>
        <dbReference type="EMBL" id="ORY10520.1"/>
    </source>
</evidence>
<feature type="transmembrane region" description="Helical" evidence="1">
    <location>
        <begin position="21"/>
        <end position="39"/>
    </location>
</feature>
<name>A0A1Y1ZJS9_9FUNG</name>
<sequence length="78" mass="8897">MKSTSHQRTIIIGTYSFNCEVIFQGVFQFVPGSWIMIAIDSLITGLYILVLMVSFAQFTFLKLIQSRLEVFFLPATNL</sequence>
<keyword evidence="1" id="KW-1133">Transmembrane helix</keyword>
<feature type="transmembrane region" description="Helical" evidence="1">
    <location>
        <begin position="45"/>
        <end position="64"/>
    </location>
</feature>
<keyword evidence="1" id="KW-0472">Membrane</keyword>
<organism evidence="2 3">
    <name type="scientific">Neocallimastix californiae</name>
    <dbReference type="NCBI Taxonomy" id="1754190"/>
    <lineage>
        <taxon>Eukaryota</taxon>
        <taxon>Fungi</taxon>
        <taxon>Fungi incertae sedis</taxon>
        <taxon>Chytridiomycota</taxon>
        <taxon>Chytridiomycota incertae sedis</taxon>
        <taxon>Neocallimastigomycetes</taxon>
        <taxon>Neocallimastigales</taxon>
        <taxon>Neocallimastigaceae</taxon>
        <taxon>Neocallimastix</taxon>
    </lineage>
</organism>
<gene>
    <name evidence="2" type="ORF">LY90DRAFT_194981</name>
</gene>
<evidence type="ECO:0000256" key="1">
    <source>
        <dbReference type="SAM" id="Phobius"/>
    </source>
</evidence>
<comment type="caution">
    <text evidence="2">The sequence shown here is derived from an EMBL/GenBank/DDBJ whole genome shotgun (WGS) entry which is preliminary data.</text>
</comment>
<reference evidence="2 3" key="1">
    <citation type="submission" date="2016-08" db="EMBL/GenBank/DDBJ databases">
        <title>A Parts List for Fungal Cellulosomes Revealed by Comparative Genomics.</title>
        <authorList>
            <consortium name="DOE Joint Genome Institute"/>
            <person name="Haitjema C.H."/>
            <person name="Gilmore S.P."/>
            <person name="Henske J.K."/>
            <person name="Solomon K.V."/>
            <person name="De Groot R."/>
            <person name="Kuo A."/>
            <person name="Mondo S.J."/>
            <person name="Salamov A.A."/>
            <person name="Labutti K."/>
            <person name="Zhao Z."/>
            <person name="Chiniquy J."/>
            <person name="Barry K."/>
            <person name="Brewer H.M."/>
            <person name="Purvine S.O."/>
            <person name="Wright A.T."/>
            <person name="Boxma B."/>
            <person name="Van Alen T."/>
            <person name="Hackstein J.H."/>
            <person name="Baker S.E."/>
            <person name="Grigoriev I.V."/>
            <person name="O'Malley M.A."/>
        </authorList>
    </citation>
    <scope>NUCLEOTIDE SEQUENCE [LARGE SCALE GENOMIC DNA]</scope>
    <source>
        <strain evidence="2 3">G1</strain>
    </source>
</reference>
<dbReference type="Proteomes" id="UP000193920">
    <property type="component" value="Unassembled WGS sequence"/>
</dbReference>
<keyword evidence="1" id="KW-0812">Transmembrane</keyword>
<evidence type="ECO:0008006" key="4">
    <source>
        <dbReference type="Google" id="ProtNLM"/>
    </source>
</evidence>
<dbReference type="AlphaFoldDB" id="A0A1Y1ZJS9"/>
<accession>A0A1Y1ZJS9</accession>
<evidence type="ECO:0000313" key="3">
    <source>
        <dbReference type="Proteomes" id="UP000193920"/>
    </source>
</evidence>
<dbReference type="EMBL" id="MCOG01000392">
    <property type="protein sequence ID" value="ORY10520.1"/>
    <property type="molecule type" value="Genomic_DNA"/>
</dbReference>
<keyword evidence="3" id="KW-1185">Reference proteome</keyword>